<organism evidence="1 2">
    <name type="scientific">Fimbriiglobus ruber</name>
    <dbReference type="NCBI Taxonomy" id="1908690"/>
    <lineage>
        <taxon>Bacteria</taxon>
        <taxon>Pseudomonadati</taxon>
        <taxon>Planctomycetota</taxon>
        <taxon>Planctomycetia</taxon>
        <taxon>Gemmatales</taxon>
        <taxon>Gemmataceae</taxon>
        <taxon>Fimbriiglobus</taxon>
    </lineage>
</organism>
<comment type="caution">
    <text evidence="1">The sequence shown here is derived from an EMBL/GenBank/DDBJ whole genome shotgun (WGS) entry which is preliminary data.</text>
</comment>
<reference evidence="2" key="1">
    <citation type="submission" date="2017-06" db="EMBL/GenBank/DDBJ databases">
        <title>Genome analysis of Fimbriiglobus ruber SP5, the first member of the order Planctomycetales with confirmed chitinolytic capability.</title>
        <authorList>
            <person name="Ravin N.V."/>
            <person name="Rakitin A.L."/>
            <person name="Ivanova A.A."/>
            <person name="Beletsky A.V."/>
            <person name="Kulichevskaya I.S."/>
            <person name="Mardanov A.V."/>
            <person name="Dedysh S.N."/>
        </authorList>
    </citation>
    <scope>NUCLEOTIDE SEQUENCE [LARGE SCALE GENOMIC DNA]</scope>
    <source>
        <strain evidence="2">SP5</strain>
    </source>
</reference>
<gene>
    <name evidence="1" type="ORF">FRUB_02372</name>
</gene>
<dbReference type="EMBL" id="NIDE01000003">
    <property type="protein sequence ID" value="OWK44440.1"/>
    <property type="molecule type" value="Genomic_DNA"/>
</dbReference>
<evidence type="ECO:0000313" key="2">
    <source>
        <dbReference type="Proteomes" id="UP000214646"/>
    </source>
</evidence>
<proteinExistence type="predicted"/>
<dbReference type="AlphaFoldDB" id="A0A225DSJ6"/>
<dbReference type="Proteomes" id="UP000214646">
    <property type="component" value="Unassembled WGS sequence"/>
</dbReference>
<name>A0A225DSJ6_9BACT</name>
<sequence length="50" mass="5293">MGDEDSPRPCSVLTITFSPTRAAKAPGELEFEGSLAISAPPDDPFKSVEK</sequence>
<keyword evidence="2" id="KW-1185">Reference proteome</keyword>
<evidence type="ECO:0000313" key="1">
    <source>
        <dbReference type="EMBL" id="OWK44440.1"/>
    </source>
</evidence>
<protein>
    <submittedName>
        <fullName evidence="1">Uncharacterized protein</fullName>
    </submittedName>
</protein>
<accession>A0A225DSJ6</accession>